<dbReference type="AlphaFoldDB" id="A0A1J8R6P8"/>
<dbReference type="STRING" id="180088.A0A1J8R6P8"/>
<dbReference type="InterPro" id="IPR001155">
    <property type="entry name" value="OxRdtase_FMN_N"/>
</dbReference>
<keyword evidence="2" id="KW-0285">Flavoprotein</keyword>
<feature type="domain" description="NADH:flavin oxidoreductase/NADH oxidase N-terminal" evidence="5">
    <location>
        <begin position="215"/>
        <end position="388"/>
    </location>
</feature>
<dbReference type="Proteomes" id="UP000183567">
    <property type="component" value="Unassembled WGS sequence"/>
</dbReference>
<dbReference type="Pfam" id="PF00724">
    <property type="entry name" value="Oxidored_FMN"/>
    <property type="match status" value="1"/>
</dbReference>
<evidence type="ECO:0000256" key="3">
    <source>
        <dbReference type="ARBA" id="ARBA00022643"/>
    </source>
</evidence>
<dbReference type="InterPro" id="IPR013785">
    <property type="entry name" value="Aldolase_TIM"/>
</dbReference>
<dbReference type="GO" id="GO:0010181">
    <property type="term" value="F:FMN binding"/>
    <property type="evidence" value="ECO:0007669"/>
    <property type="project" value="InterPro"/>
</dbReference>
<gene>
    <name evidence="6" type="ORF">AZE42_05933</name>
</gene>
<comment type="caution">
    <text evidence="6">The sequence shown here is derived from an EMBL/GenBank/DDBJ whole genome shotgun (WGS) entry which is preliminary data.</text>
</comment>
<evidence type="ECO:0000259" key="5">
    <source>
        <dbReference type="Pfam" id="PF00724"/>
    </source>
</evidence>
<comment type="similarity">
    <text evidence="1">Belongs to the NADH:flavin oxidoreductase/NADH oxidase family.</text>
</comment>
<dbReference type="EMBL" id="LVVM01002015">
    <property type="protein sequence ID" value="OJA17442.1"/>
    <property type="molecule type" value="Genomic_DNA"/>
</dbReference>
<evidence type="ECO:0000256" key="2">
    <source>
        <dbReference type="ARBA" id="ARBA00022630"/>
    </source>
</evidence>
<dbReference type="InterPro" id="IPR051799">
    <property type="entry name" value="NADH_flavin_oxidoreductase"/>
</dbReference>
<accession>A0A1J8R6P8</accession>
<evidence type="ECO:0000256" key="4">
    <source>
        <dbReference type="ARBA" id="ARBA00023002"/>
    </source>
</evidence>
<evidence type="ECO:0000313" key="6">
    <source>
        <dbReference type="EMBL" id="OJA17442.1"/>
    </source>
</evidence>
<keyword evidence="4" id="KW-0560">Oxidoreductase</keyword>
<dbReference type="PANTHER" id="PTHR43656:SF5">
    <property type="entry name" value="NADH:FLAVIN OXIDOREDUCTASE_NADH OXIDASE N-TERMINAL DOMAIN-CONTAINING PROTEIN"/>
    <property type="match status" value="1"/>
</dbReference>
<sequence length="452" mass="50001">MSDPIGLLQQPVTFPFSGRTAKNRFLKSAMSERLATFSTFYPPGRGRPTEELVRLYETWAKGDIGSSHPILLKHSNRIFKGIIVTGNIQIKKDHLEATGNTIVDRDLPSNYPEDWAEVARAAKSEGSLVIGQLNHPGRQVSINIQPYPEAPSDVEHPSTGGVLYGRPTPLTIAGINDIVQRFAYAASVLYKAGFDGIQVKFRLQHRTSPSLNQLQLHAAHGYLLSQFLAKSTNMRRDEYGGSLINRTRILLEIVEAIKQAVQNPCFIISVKLNSQDFTQEGINVEESIMVAELLENAGVDFIEVSGGTYAQTIYNSRDKPYSVETREGYFIQFAELLRPHLKFSKIVVTGGFRTAHGMSDAVSQGATDMIGLARPLTAEPHLVRDILRGEKNKVKDDKFPDSPLLRFVASAAQIAEIGNGQDITDFDNAFNVARFIAIMQKEIPATISEALF</sequence>
<protein>
    <recommendedName>
        <fullName evidence="5">NADH:flavin oxidoreductase/NADH oxidase N-terminal domain-containing protein</fullName>
    </recommendedName>
</protein>
<keyword evidence="3" id="KW-0288">FMN</keyword>
<dbReference type="OrthoDB" id="1663137at2759"/>
<dbReference type="Gene3D" id="3.20.20.70">
    <property type="entry name" value="Aldolase class I"/>
    <property type="match status" value="1"/>
</dbReference>
<name>A0A1J8R6P8_9AGAM</name>
<dbReference type="GO" id="GO:0016491">
    <property type="term" value="F:oxidoreductase activity"/>
    <property type="evidence" value="ECO:0007669"/>
    <property type="project" value="UniProtKB-KW"/>
</dbReference>
<evidence type="ECO:0000256" key="1">
    <source>
        <dbReference type="ARBA" id="ARBA00005979"/>
    </source>
</evidence>
<evidence type="ECO:0000313" key="7">
    <source>
        <dbReference type="Proteomes" id="UP000183567"/>
    </source>
</evidence>
<dbReference type="PANTHER" id="PTHR43656">
    <property type="entry name" value="BINDING OXIDOREDUCTASE, PUTATIVE (AFU_ORTHOLOGUE AFUA_2G08260)-RELATED"/>
    <property type="match status" value="1"/>
</dbReference>
<proteinExistence type="inferred from homology"/>
<reference evidence="6 7" key="1">
    <citation type="submission" date="2016-03" db="EMBL/GenBank/DDBJ databases">
        <title>Comparative genomics of the ectomycorrhizal sister species Rhizopogon vinicolor and Rhizopogon vesiculosus (Basidiomycota: Boletales) reveals a divergence of the mating type B locus.</title>
        <authorList>
            <person name="Mujic A.B."/>
            <person name="Kuo A."/>
            <person name="Tritt A."/>
            <person name="Lipzen A."/>
            <person name="Chen C."/>
            <person name="Johnson J."/>
            <person name="Sharma A."/>
            <person name="Barry K."/>
            <person name="Grigoriev I.V."/>
            <person name="Spatafora J.W."/>
        </authorList>
    </citation>
    <scope>NUCLEOTIDE SEQUENCE [LARGE SCALE GENOMIC DNA]</scope>
    <source>
        <strain evidence="6 7">AM-OR11-056</strain>
    </source>
</reference>
<keyword evidence="7" id="KW-1185">Reference proteome</keyword>
<organism evidence="6 7">
    <name type="scientific">Rhizopogon vesiculosus</name>
    <dbReference type="NCBI Taxonomy" id="180088"/>
    <lineage>
        <taxon>Eukaryota</taxon>
        <taxon>Fungi</taxon>
        <taxon>Dikarya</taxon>
        <taxon>Basidiomycota</taxon>
        <taxon>Agaricomycotina</taxon>
        <taxon>Agaricomycetes</taxon>
        <taxon>Agaricomycetidae</taxon>
        <taxon>Boletales</taxon>
        <taxon>Suillineae</taxon>
        <taxon>Rhizopogonaceae</taxon>
        <taxon>Rhizopogon</taxon>
    </lineage>
</organism>
<dbReference type="SUPFAM" id="SSF51395">
    <property type="entry name" value="FMN-linked oxidoreductases"/>
    <property type="match status" value="1"/>
</dbReference>